<gene>
    <name evidence="2" type="primary">Nfu_g_1_006817</name>
</gene>
<feature type="compositionally biased region" description="Basic and acidic residues" evidence="1">
    <location>
        <begin position="42"/>
        <end position="51"/>
    </location>
</feature>
<dbReference type="AlphaFoldDB" id="A0A1A8LSD0"/>
<feature type="non-terminal residue" evidence="2">
    <location>
        <position position="70"/>
    </location>
</feature>
<evidence type="ECO:0000256" key="1">
    <source>
        <dbReference type="SAM" id="MobiDB-lite"/>
    </source>
</evidence>
<accession>A0A1A8LSD0</accession>
<reference evidence="2" key="1">
    <citation type="submission" date="2016-05" db="EMBL/GenBank/DDBJ databases">
        <authorList>
            <person name="Lavstsen T."/>
            <person name="Jespersen J.S."/>
        </authorList>
    </citation>
    <scope>NUCLEOTIDE SEQUENCE</scope>
    <source>
        <tissue evidence="2">Brain</tissue>
    </source>
</reference>
<organism evidence="2">
    <name type="scientific">Nothobranchius pienaari</name>
    <dbReference type="NCBI Taxonomy" id="704102"/>
    <lineage>
        <taxon>Eukaryota</taxon>
        <taxon>Metazoa</taxon>
        <taxon>Chordata</taxon>
        <taxon>Craniata</taxon>
        <taxon>Vertebrata</taxon>
        <taxon>Euteleostomi</taxon>
        <taxon>Actinopterygii</taxon>
        <taxon>Neopterygii</taxon>
        <taxon>Teleostei</taxon>
        <taxon>Neoteleostei</taxon>
        <taxon>Acanthomorphata</taxon>
        <taxon>Ovalentaria</taxon>
        <taxon>Atherinomorphae</taxon>
        <taxon>Cyprinodontiformes</taxon>
        <taxon>Nothobranchiidae</taxon>
        <taxon>Nothobranchius</taxon>
    </lineage>
</organism>
<name>A0A1A8LSD0_9TELE</name>
<dbReference type="EMBL" id="HAEF01008881">
    <property type="protein sequence ID" value="SBR47438.1"/>
    <property type="molecule type" value="Transcribed_RNA"/>
</dbReference>
<feature type="region of interest" description="Disordered" evidence="1">
    <location>
        <begin position="1"/>
        <end position="70"/>
    </location>
</feature>
<feature type="compositionally biased region" description="Polar residues" evidence="1">
    <location>
        <begin position="52"/>
        <end position="63"/>
    </location>
</feature>
<evidence type="ECO:0000313" key="2">
    <source>
        <dbReference type="EMBL" id="SBR47438.1"/>
    </source>
</evidence>
<reference evidence="2" key="2">
    <citation type="submission" date="2016-06" db="EMBL/GenBank/DDBJ databases">
        <title>The genome of a short-lived fish provides insights into sex chromosome evolution and the genetic control of aging.</title>
        <authorList>
            <person name="Reichwald K."/>
            <person name="Felder M."/>
            <person name="Petzold A."/>
            <person name="Koch P."/>
            <person name="Groth M."/>
            <person name="Platzer M."/>
        </authorList>
    </citation>
    <scope>NUCLEOTIDE SEQUENCE</scope>
    <source>
        <tissue evidence="2">Brain</tissue>
    </source>
</reference>
<feature type="non-terminal residue" evidence="2">
    <location>
        <position position="1"/>
    </location>
</feature>
<sequence length="70" mass="7802">VFIRRDVTQGGRGWRQSCREGVGQKPERGEAGKWSRLGKRSKTGEGRDGRQSPRQGSGVKTRSRGCDQSR</sequence>
<proteinExistence type="predicted"/>
<protein>
    <submittedName>
        <fullName evidence="2">Uncharacterized protein</fullName>
    </submittedName>
</protein>